<proteinExistence type="predicted"/>
<dbReference type="EMBL" id="FZQP02000003">
    <property type="protein sequence ID" value="VVC86409.1"/>
    <property type="molecule type" value="Genomic_DNA"/>
</dbReference>
<accession>A0A5E4PM61</accession>
<reference evidence="1 2" key="1">
    <citation type="submission" date="2017-07" db="EMBL/GenBank/DDBJ databases">
        <authorList>
            <person name="Talla V."/>
            <person name="Backstrom N."/>
        </authorList>
    </citation>
    <scope>NUCLEOTIDE SEQUENCE [LARGE SCALE GENOMIC DNA]</scope>
</reference>
<gene>
    <name evidence="1" type="ORF">LSINAPIS_LOCUS237</name>
</gene>
<name>A0A5E4PM61_9NEOP</name>
<protein>
    <submittedName>
        <fullName evidence="1">Uncharacterized protein</fullName>
    </submittedName>
</protein>
<dbReference type="AlphaFoldDB" id="A0A5E4PM61"/>
<evidence type="ECO:0000313" key="2">
    <source>
        <dbReference type="Proteomes" id="UP000324832"/>
    </source>
</evidence>
<keyword evidence="2" id="KW-1185">Reference proteome</keyword>
<sequence length="28" mass="3568">MISYLPNYMYYILRCIQKSDLYIFKLQF</sequence>
<feature type="non-terminal residue" evidence="1">
    <location>
        <position position="28"/>
    </location>
</feature>
<evidence type="ECO:0000313" key="1">
    <source>
        <dbReference type="EMBL" id="VVC86409.1"/>
    </source>
</evidence>
<organism evidence="1 2">
    <name type="scientific">Leptidea sinapis</name>
    <dbReference type="NCBI Taxonomy" id="189913"/>
    <lineage>
        <taxon>Eukaryota</taxon>
        <taxon>Metazoa</taxon>
        <taxon>Ecdysozoa</taxon>
        <taxon>Arthropoda</taxon>
        <taxon>Hexapoda</taxon>
        <taxon>Insecta</taxon>
        <taxon>Pterygota</taxon>
        <taxon>Neoptera</taxon>
        <taxon>Endopterygota</taxon>
        <taxon>Lepidoptera</taxon>
        <taxon>Glossata</taxon>
        <taxon>Ditrysia</taxon>
        <taxon>Papilionoidea</taxon>
        <taxon>Pieridae</taxon>
        <taxon>Dismorphiinae</taxon>
        <taxon>Leptidea</taxon>
    </lineage>
</organism>
<dbReference type="Proteomes" id="UP000324832">
    <property type="component" value="Unassembled WGS sequence"/>
</dbReference>